<protein>
    <submittedName>
        <fullName evidence="3">Uncharacterized protein</fullName>
    </submittedName>
</protein>
<evidence type="ECO:0000313" key="3">
    <source>
        <dbReference type="EMBL" id="CAE8734335.1"/>
    </source>
</evidence>
<dbReference type="EMBL" id="CAJNNW010036443">
    <property type="protein sequence ID" value="CAE8734335.1"/>
    <property type="molecule type" value="Genomic_DNA"/>
</dbReference>
<keyword evidence="2" id="KW-0812">Transmembrane</keyword>
<evidence type="ECO:0000313" key="4">
    <source>
        <dbReference type="Proteomes" id="UP000626109"/>
    </source>
</evidence>
<dbReference type="Proteomes" id="UP000626109">
    <property type="component" value="Unassembled WGS sequence"/>
</dbReference>
<feature type="transmembrane region" description="Helical" evidence="2">
    <location>
        <begin position="135"/>
        <end position="153"/>
    </location>
</feature>
<name>A0A813LNH4_POLGL</name>
<comment type="caution">
    <text evidence="3">The sequence shown here is derived from an EMBL/GenBank/DDBJ whole genome shotgun (WGS) entry which is preliminary data.</text>
</comment>
<feature type="non-terminal residue" evidence="3">
    <location>
        <position position="3104"/>
    </location>
</feature>
<feature type="transmembrane region" description="Helical" evidence="2">
    <location>
        <begin position="74"/>
        <end position="98"/>
    </location>
</feature>
<feature type="compositionally biased region" description="Basic and acidic residues" evidence="1">
    <location>
        <begin position="1"/>
        <end position="11"/>
    </location>
</feature>
<feature type="compositionally biased region" description="Low complexity" evidence="1">
    <location>
        <begin position="2050"/>
        <end position="2061"/>
    </location>
</feature>
<accession>A0A813LNH4</accession>
<feature type="region of interest" description="Disordered" evidence="1">
    <location>
        <begin position="2045"/>
        <end position="2086"/>
    </location>
</feature>
<sequence length="3104" mass="335129">MQVATGRDRGQPEPTGGSLRVAKFPPCPKPPSQAPKELNELPLRAAACSIVVLLRSRSHRPVIQARIGLSASRIAAAVSACAAFLAARIAAAVSALLASSAARTAATVSALAASVAARIAAAVSALLASFAARTAAAVSALAASLAARIAAAAEALAASRLTSALAARRIVWVDNSSARVLAAANPATCRSAVICTRLTAAMVAVQHHVKVFTVVALAIPSVPAEPSAAVEAEAFARRSCKFRPLPRNLDEGYVASDGSARVAETFGVPFAALVSGGHNITAKATAGQRLGFAAQVPFTAGAQLLVTLYFQGQAMKCRPVLFVILSFIYTKPRSTVCPADLYRGQAMKCRHTWGAGGHMKQCSLSRISLQAGQVTLNFRVQGIGGLSSPTEGSGGPAACLSIRLDLEITTQAAADSARLCPQGTLGKPSVSLPQPLPSPAGDSWSVGPGSYSYSTQVVNGIVWQTKLPAVPGSSSNLVRLSARISFPSQVHPLRILVEELEFATVVRADPSCTKRCFTGTPVANGQVLQRLLPPGVPFVVWILSEDESQDGIDCVFNFDFELTVGTVPAAQIQQHFLGPPAWLCEGGAWPARLEQLPAGGSPTAEAPGDGERSVLHGRRFVLRDVFDLTRPPSATVNGGTTIGGGGVHALEIKVSDWSVFRLTTQFATTPARPVLLPGTGPEAWARLGTGAEFKTVRIPSAGAEFRHSIHLELQPGEYTLVFLLDLAFGGLRPCSSVLVHLALDPWEGRPTGSTTIGRCTSDATRSMLDMQAMAEPVQLGALSDRSEDFGITLPRPLGSLAGDGDGASKGIEVIARTVLQGMHYEADMPPMMLRARVTSPFAEADIQVQFYEDGTALGEPRPLADGSGYLLLAGPVFGGRFYEVVLFYITRNDTNSPRPPACVTFSANIAVVYMTPPSLSGKDAAPLPGATSCWLAGSRLPIQVTAREGWPLVLEGEFLLPPDGQHSIAISAPTSGEQIILRAIVSSSDAEVRIGQGAPALAGLAEDYYFNSGGAGTDIKSLAIRAARTLSSSSCPMLKLHLVLMRAADAPSCPTGGLMTYVGMGGSGHPLQEFGRRIAASLSEQASDTATLKLAAAVLPTKGDDVDATTNFKVSAATAELRLELAIEPPWLPLEVLIIRTGSPEQVWARARASGQRFVILLPSLPLGDYQLQLRYWVSGDAMPVGKCALVSGSALLVVPQGRDTSNYRQEMLDLPELLAVASPPTQLTPNWLTPTTTLLWSQLYYVPIGGVTTKLVLTGAFVLRLVAEPADLLSPRLSVSLKQGSTQIALPSETVTGGAVRLNAGEYELHLAPMDGGDCVNCVRDAVPFFITVGLAPEIESPQSAATACLSTPPILDVGDGGTDESGNKQTSWLWKRTMQISSSSQPRHVQLNLPLVVPRPSIVMIASWSPFSDHYVRVALKTEEGLWVGEQRSRLSSLEIELPAGSYNLIVEEPAMLNPPVQGCTVLMVLVGLPLRMMLVNQLGSLGGPFALVIALLGAFDSAVLRLSPGAPGGGPPVPGTAGIPAVELPCEPPVGPLASCGACVCECGGAPVIVAACGVPDFALAGLVGTAALLVFYDDDDVWHERLLLYPIQGLRWYVLTPDGDEYAETLRGDANGPSRIRRLGPNYATPGALYAGAYRFKDYPDDDEMRGLIRRGHGEAVQECTASGQAVVIPTHVLQSDGARLELDAYFGGHFIARRLTRAGARLAPVSAAAKAAPAGPVLGPAASAAVVVAKADAGGGLGPVALWRSQLDVHAGTPGPVGTVWLASEPLGGLVLGQEVTLNSVTDVIFGSHTALALRKGLWVKCELLREADAPEYSDMRKKLFGATTPLELLDSHEADDEVELRNRLLGKKMPELRAEEGVAVREESSEVRTLWVDYDARGERHRAWREVVRESSAQVYADFPLEGPPTCLRLIRHIERTGGDPRLWLQIWLRAKKLEESDRVAHEMKVLVDVLYYGGIYDQLNMPALISMEVVCRRLQLIVEAYANPARPSWENARLYASQASTEEIISPAFKSWAAKRNKEEAEIASARTRARDLRGGGALASEEAAAAQGGMNPEDLGLRAPPGPEQERPRGRPRWARRARDIYPLPVLEFPFETITGSRREKRRLRRGARLRHDCREALHSLNWLAGFPEATEASQFPPPDGAQMDVLQYVEGLVKSWEPTSAPPTPEAALKRLLKGRTDYSAATDIALASYQSALVSMPDDLHSCPQLEEVLPAGDVPFLKEYSERMLRSSAEYEQKLLERPGLQPFTDPVLKHNRKLRHAFVLRLHNAGYLQYTLKPRDYVGCFFVWKSNRTKQRLILDARLPNLRFRDPPGVDLCSAESFSRIEVELDSEIDPLGPAYAELVRRVTVALGLADVKDCFHRCRWPQWLAEYFCLDAVPAGLVGLGGTTKDGRLLSECDMVYPCAGSLVMGFTWSLFFAQRINEYQASLTKVLRNATLISDRGACLVFSSERPEAVGYFVYVDNLGVLCQRQDKTQAAMDELDASFGGLGLDLHGGEVTVGLAATLGCELDTSKLQSRCQHDRYWRVKQGINGVLRRGRASGRTIEAVVGHATFCSLPCRRTMCVWNVVYKFISSNYDRVARLWLATVSAQPSGQGPRSLQSVGCWRGLGSGGLWGTVPVSESALTAAGFERDEDSNEWKVRSAAAKDALLEAEWELQPDFPEVPAAGLRRELWQPRIWGAWNRTEGILTLEARVLVKSLRRVALSVFGRDVRQRSRELHGSFAQVRQKLMPLPLPSTLPLPDTARAVATLEAEPRRHLSKQPPKHRGGMAMLCEPAAKAQHEGKESTSSGSDSSGSEAALGARKEQVLKKRTKHRLVKYLARMEGQAEEDGLTFLEQAAIGLKVRQQYTKDLQAFLDDAARARLPLVTDGQTDEALVKYFNKEYLAGSQAHLGNRVMAAFLDRWPEFGRLGKRKTPRAWRALKGWRRLTPGKSRKAHALPVWAAITWRMIVRRQVRMGIFNLVQVSTYARPGELIRLTRSSLIPPTQGVTKYWSLLLSPEGKVERSKTGSSDDSLLLDSPWLQWLGPALPVMKQGPAEENLWGFDYPQYVKQFRNCCQDLQIHVVPYQARHSGPSIDRARVLRTQDEVQKR</sequence>
<feature type="transmembrane region" description="Helical" evidence="2">
    <location>
        <begin position="104"/>
        <end position="128"/>
    </location>
</feature>
<proteinExistence type="predicted"/>
<feature type="region of interest" description="Disordered" evidence="1">
    <location>
        <begin position="2789"/>
        <end position="2819"/>
    </location>
</feature>
<keyword evidence="2" id="KW-0472">Membrane</keyword>
<keyword evidence="2" id="KW-1133">Transmembrane helix</keyword>
<evidence type="ECO:0000256" key="2">
    <source>
        <dbReference type="SAM" id="Phobius"/>
    </source>
</evidence>
<reference evidence="3" key="1">
    <citation type="submission" date="2021-02" db="EMBL/GenBank/DDBJ databases">
        <authorList>
            <person name="Dougan E. K."/>
            <person name="Rhodes N."/>
            <person name="Thang M."/>
            <person name="Chan C."/>
        </authorList>
    </citation>
    <scope>NUCLEOTIDE SEQUENCE</scope>
</reference>
<feature type="compositionally biased region" description="Low complexity" evidence="1">
    <location>
        <begin position="2799"/>
        <end position="2810"/>
    </location>
</feature>
<evidence type="ECO:0000256" key="1">
    <source>
        <dbReference type="SAM" id="MobiDB-lite"/>
    </source>
</evidence>
<gene>
    <name evidence="3" type="ORF">PGLA2088_LOCUS47248</name>
</gene>
<feature type="region of interest" description="Disordered" evidence="1">
    <location>
        <begin position="1"/>
        <end position="36"/>
    </location>
</feature>
<organism evidence="3 4">
    <name type="scientific">Polarella glacialis</name>
    <name type="common">Dinoflagellate</name>
    <dbReference type="NCBI Taxonomy" id="89957"/>
    <lineage>
        <taxon>Eukaryota</taxon>
        <taxon>Sar</taxon>
        <taxon>Alveolata</taxon>
        <taxon>Dinophyceae</taxon>
        <taxon>Suessiales</taxon>
        <taxon>Suessiaceae</taxon>
        <taxon>Polarella</taxon>
    </lineage>
</organism>